<accession>U9UYA5</accession>
<proteinExistence type="predicted"/>
<organism evidence="1">
    <name type="scientific">Rhizophagus irregularis (strain DAOM 181602 / DAOM 197198 / MUCL 43194)</name>
    <name type="common">Arbuscular mycorrhizal fungus</name>
    <name type="synonym">Glomus intraradices</name>
    <dbReference type="NCBI Taxonomy" id="747089"/>
    <lineage>
        <taxon>Eukaryota</taxon>
        <taxon>Fungi</taxon>
        <taxon>Fungi incertae sedis</taxon>
        <taxon>Mucoromycota</taxon>
        <taxon>Glomeromycotina</taxon>
        <taxon>Glomeromycetes</taxon>
        <taxon>Glomerales</taxon>
        <taxon>Glomeraceae</taxon>
        <taxon>Rhizophagus</taxon>
    </lineage>
</organism>
<sequence length="114" mass="13632">MVFFLHNKYKIITRYDSRNLHFKFIGFGGSAAVYVANWKNTSTKYAIKRRVDVKRFFRYSYNLSFHFSVRIERTFINEWLQGILLMSFCTSTSQKLTAQRHSVNYYSRSAPDFV</sequence>
<dbReference type="HOGENOM" id="CLU_2122326_0_0_1"/>
<evidence type="ECO:0000313" key="1">
    <source>
        <dbReference type="EMBL" id="ESA23523.1"/>
    </source>
</evidence>
<dbReference type="SUPFAM" id="SSF56112">
    <property type="entry name" value="Protein kinase-like (PK-like)"/>
    <property type="match status" value="1"/>
</dbReference>
<gene>
    <name evidence="1" type="ORF">GLOINDRAFT_90899</name>
</gene>
<dbReference type="EMBL" id="KI274706">
    <property type="protein sequence ID" value="ESA23523.1"/>
    <property type="molecule type" value="Genomic_DNA"/>
</dbReference>
<name>U9UYA5_RHIID</name>
<reference evidence="1" key="1">
    <citation type="submission" date="2013-07" db="EMBL/GenBank/DDBJ databases">
        <title>The genome of an arbuscular mycorrhizal fungus provides insights into the evolution of the oldest plant symbiosis.</title>
        <authorList>
            <consortium name="DOE Joint Genome Institute"/>
            <person name="Tisserant E."/>
            <person name="Malbreil M."/>
            <person name="Kuo A."/>
            <person name="Kohler A."/>
            <person name="Symeonidi A."/>
            <person name="Balestrini R."/>
            <person name="Charron P."/>
            <person name="Duensing N."/>
            <person name="Frei-dit-Frey N."/>
            <person name="Gianinazzi-Pearson V."/>
            <person name="Gilbert B."/>
            <person name="Handa Y."/>
            <person name="Hijri M."/>
            <person name="Kaul R."/>
            <person name="Kawaguchi M."/>
            <person name="Krajinski F."/>
            <person name="Lammers P."/>
            <person name="Lapierre D."/>
            <person name="Masclaux F.G."/>
            <person name="Murat C."/>
            <person name="Morin E."/>
            <person name="Ndikumana S."/>
            <person name="Pagni M."/>
            <person name="Petitpierre D."/>
            <person name="Requena N."/>
            <person name="Rosikiewicz P."/>
            <person name="Riley R."/>
            <person name="Saito K."/>
            <person name="San Clemente H."/>
            <person name="Shapiro H."/>
            <person name="van Tuinen D."/>
            <person name="Becard G."/>
            <person name="Bonfante P."/>
            <person name="Paszkowski U."/>
            <person name="Shachar-Hill Y."/>
            <person name="Young J.P."/>
            <person name="Sanders I.R."/>
            <person name="Henrissat B."/>
            <person name="Rensing S.A."/>
            <person name="Grigoriev I.V."/>
            <person name="Corradi N."/>
            <person name="Roux C."/>
            <person name="Martin F."/>
        </authorList>
    </citation>
    <scope>NUCLEOTIDE SEQUENCE</scope>
    <source>
        <strain evidence="1">DAOM 197198</strain>
    </source>
</reference>
<protein>
    <submittedName>
        <fullName evidence="1">Uncharacterized protein</fullName>
    </submittedName>
</protein>
<dbReference type="AlphaFoldDB" id="U9UYA5"/>
<dbReference type="InterPro" id="IPR011009">
    <property type="entry name" value="Kinase-like_dom_sf"/>
</dbReference>